<keyword evidence="1 6" id="KW-0963">Cytoplasm</keyword>
<evidence type="ECO:0000259" key="8">
    <source>
        <dbReference type="PROSITE" id="PS51061"/>
    </source>
</evidence>
<dbReference type="InterPro" id="IPR039247">
    <property type="entry name" value="KhpB"/>
</dbReference>
<dbReference type="HAMAP" id="MF_00867">
    <property type="entry name" value="KhpB"/>
    <property type="match status" value="1"/>
</dbReference>
<dbReference type="RefSeq" id="WP_154554391.1">
    <property type="nucleotide sequence ID" value="NZ_JBJESO010000008.1"/>
</dbReference>
<reference evidence="9 10" key="1">
    <citation type="submission" date="2019-08" db="EMBL/GenBank/DDBJ databases">
        <title>In-depth cultivation of the pig gut microbiome towards novel bacterial diversity and tailored functional studies.</title>
        <authorList>
            <person name="Wylensek D."/>
            <person name="Hitch T.C.A."/>
            <person name="Clavel T."/>
        </authorList>
    </citation>
    <scope>NUCLEOTIDE SEQUENCE [LARGE SCALE GENOMIC DNA]</scope>
    <source>
        <strain evidence="9 10">WCA-MUC-591-APC-4B</strain>
    </source>
</reference>
<dbReference type="PANTHER" id="PTHR35800">
    <property type="entry name" value="PROTEIN JAG"/>
    <property type="match status" value="1"/>
</dbReference>
<dbReference type="InterPro" id="IPR001374">
    <property type="entry name" value="R3H_dom"/>
</dbReference>
<dbReference type="GO" id="GO:0003723">
    <property type="term" value="F:RNA binding"/>
    <property type="evidence" value="ECO:0007669"/>
    <property type="project" value="UniProtKB-UniRule"/>
</dbReference>
<dbReference type="PANTHER" id="PTHR35800:SF1">
    <property type="entry name" value="RNA-BINDING PROTEIN KHPB"/>
    <property type="match status" value="1"/>
</dbReference>
<keyword evidence="2 6" id="KW-0694">RNA-binding</keyword>
<dbReference type="PROSITE" id="PS51061">
    <property type="entry name" value="R3H"/>
    <property type="match status" value="1"/>
</dbReference>
<dbReference type="AlphaFoldDB" id="A0A6N7XLL3"/>
<dbReference type="CDD" id="cd02644">
    <property type="entry name" value="R3H_jag"/>
    <property type="match status" value="1"/>
</dbReference>
<comment type="caution">
    <text evidence="6">Lacks conserved residue(s) required for the propagation of feature annotation.</text>
</comment>
<evidence type="ECO:0000313" key="9">
    <source>
        <dbReference type="EMBL" id="MST70829.1"/>
    </source>
</evidence>
<comment type="similarity">
    <text evidence="6">Belongs to the KhpB RNA-binding protein family.</text>
</comment>
<keyword evidence="4 6" id="KW-0143">Chaperone</keyword>
<evidence type="ECO:0000256" key="2">
    <source>
        <dbReference type="ARBA" id="ARBA00022884"/>
    </source>
</evidence>
<dbReference type="InterPro" id="IPR015946">
    <property type="entry name" value="KH_dom-like_a/b"/>
</dbReference>
<dbReference type="GO" id="GO:0008360">
    <property type="term" value="P:regulation of cell shape"/>
    <property type="evidence" value="ECO:0007669"/>
    <property type="project" value="UniProtKB-KW"/>
</dbReference>
<accession>A0A6N7XLL3</accession>
<dbReference type="CDD" id="cd02414">
    <property type="entry name" value="KH-II_Jag"/>
    <property type="match status" value="1"/>
</dbReference>
<dbReference type="GO" id="GO:0071555">
    <property type="term" value="P:cell wall organization"/>
    <property type="evidence" value="ECO:0007669"/>
    <property type="project" value="UniProtKB-KW"/>
</dbReference>
<keyword evidence="5 6" id="KW-0961">Cell wall biogenesis/degradation</keyword>
<feature type="compositionally biased region" description="Basic residues" evidence="7">
    <location>
        <begin position="109"/>
        <end position="131"/>
    </location>
</feature>
<evidence type="ECO:0000256" key="3">
    <source>
        <dbReference type="ARBA" id="ARBA00022960"/>
    </source>
</evidence>
<dbReference type="GO" id="GO:0009252">
    <property type="term" value="P:peptidoglycan biosynthetic process"/>
    <property type="evidence" value="ECO:0007669"/>
    <property type="project" value="UniProtKB-UniRule"/>
</dbReference>
<dbReference type="Pfam" id="PF14804">
    <property type="entry name" value="Jag_N"/>
    <property type="match status" value="1"/>
</dbReference>
<comment type="subcellular location">
    <subcellularLocation>
        <location evidence="6">Cytoplasm</location>
    </subcellularLocation>
</comment>
<dbReference type="SUPFAM" id="SSF82708">
    <property type="entry name" value="R3H domain"/>
    <property type="match status" value="1"/>
</dbReference>
<dbReference type="Proteomes" id="UP000469424">
    <property type="component" value="Unassembled WGS sequence"/>
</dbReference>
<dbReference type="InterPro" id="IPR032782">
    <property type="entry name" value="KhpB_N"/>
</dbReference>
<evidence type="ECO:0000256" key="7">
    <source>
        <dbReference type="SAM" id="MobiDB-lite"/>
    </source>
</evidence>
<dbReference type="InterPro" id="IPR036867">
    <property type="entry name" value="R3H_dom_sf"/>
</dbReference>
<keyword evidence="10" id="KW-1185">Reference proteome</keyword>
<evidence type="ECO:0000256" key="4">
    <source>
        <dbReference type="ARBA" id="ARBA00023186"/>
    </source>
</evidence>
<evidence type="ECO:0000256" key="5">
    <source>
        <dbReference type="ARBA" id="ARBA00023316"/>
    </source>
</evidence>
<protein>
    <recommendedName>
        <fullName evidence="6">RNA-binding protein KhpB</fullName>
    </recommendedName>
    <alternativeName>
        <fullName evidence="6">RNA-binding protein EloR</fullName>
    </alternativeName>
</protein>
<dbReference type="SMART" id="SM01245">
    <property type="entry name" value="Jag_N"/>
    <property type="match status" value="1"/>
</dbReference>
<dbReference type="InterPro" id="IPR034079">
    <property type="entry name" value="R3H_KhpB"/>
</dbReference>
<dbReference type="SMART" id="SM00393">
    <property type="entry name" value="R3H"/>
    <property type="match status" value="1"/>
</dbReference>
<organism evidence="9 10">
    <name type="scientific">Mogibacterium kristiansenii</name>
    <dbReference type="NCBI Taxonomy" id="2606708"/>
    <lineage>
        <taxon>Bacteria</taxon>
        <taxon>Bacillati</taxon>
        <taxon>Bacillota</taxon>
        <taxon>Clostridia</taxon>
        <taxon>Peptostreptococcales</taxon>
        <taxon>Anaerovoracaceae</taxon>
        <taxon>Mogibacterium</taxon>
    </lineage>
</organism>
<feature type="domain" description="R3H" evidence="8">
    <location>
        <begin position="230"/>
        <end position="295"/>
    </location>
</feature>
<proteinExistence type="inferred from homology"/>
<dbReference type="GO" id="GO:0005737">
    <property type="term" value="C:cytoplasm"/>
    <property type="evidence" value="ECO:0007669"/>
    <property type="project" value="UniProtKB-SubCell"/>
</dbReference>
<dbReference type="NCBIfam" id="NF041568">
    <property type="entry name" value="Jag_EloR"/>
    <property type="match status" value="1"/>
</dbReference>
<dbReference type="EMBL" id="VUNA01000009">
    <property type="protein sequence ID" value="MST70829.1"/>
    <property type="molecule type" value="Genomic_DNA"/>
</dbReference>
<feature type="region of interest" description="Disordered" evidence="7">
    <location>
        <begin position="98"/>
        <end position="137"/>
    </location>
</feature>
<comment type="function">
    <text evidence="6">A probable RNA chaperone. Forms a complex with KhpA which binds to cellular RNA and controls its expression. Plays a role in peptidoglycan (PG) homeostasis and cell length regulation.</text>
</comment>
<dbReference type="Pfam" id="PF13083">
    <property type="entry name" value="KH_KhpA-B"/>
    <property type="match status" value="1"/>
</dbReference>
<evidence type="ECO:0000256" key="1">
    <source>
        <dbReference type="ARBA" id="ARBA00022490"/>
    </source>
</evidence>
<comment type="subunit">
    <text evidence="6">Forms a complex with KhpA.</text>
</comment>
<comment type="domain">
    <text evidence="6">Has an N-terminal Jag-N domain and 2 RNA-binding domains (KH and R3H).</text>
</comment>
<dbReference type="Gene3D" id="3.30.300.20">
    <property type="match status" value="1"/>
</dbReference>
<evidence type="ECO:0000313" key="10">
    <source>
        <dbReference type="Proteomes" id="UP000469424"/>
    </source>
</evidence>
<feature type="compositionally biased region" description="Basic and acidic residues" evidence="7">
    <location>
        <begin position="98"/>
        <end position="107"/>
    </location>
</feature>
<sequence>MRVSEKWGGDVDAAVELALKELKLTIDEVDVEVLEESSKGFLGIGSKLAKVRVTAREEKSNKKEKSSFDDIDRILASLPENQKVEVPEEIREDYDKFEQEEMEDARASAKAKKKDRHRSRNNRGNRRKEHKEHRAESSMFADLKNLEPAEGHPVETFLRDVTTEMGIDLDFTVKSGNGIVYVNITGKDTGTIIGKRGQTLDAIQYLASIVANKESDEYVRVILDAENYRSKRERTLMNLANRLAGKVERSGRSITLEPMNPYERKVIHSTLQDHPYVTTRSEGKEPYRRVIIEKK</sequence>
<name>A0A6N7XLL3_9FIRM</name>
<dbReference type="Gene3D" id="3.30.30.80">
    <property type="entry name" value="probable RNA-binding protein from clostridium symbiosum atcc 14940"/>
    <property type="match status" value="1"/>
</dbReference>
<dbReference type="Pfam" id="PF01424">
    <property type="entry name" value="R3H"/>
    <property type="match status" value="1"/>
</dbReference>
<dbReference type="Gene3D" id="3.30.1370.50">
    <property type="entry name" value="R3H-like domain"/>
    <property type="match status" value="1"/>
</dbReference>
<gene>
    <name evidence="6" type="primary">khpB</name>
    <name evidence="6" type="synonym">eloR</name>
    <name evidence="9" type="ORF">FYJ65_05680</name>
</gene>
<dbReference type="InterPro" id="IPR038008">
    <property type="entry name" value="Jag_KH"/>
</dbReference>
<comment type="caution">
    <text evidence="9">The sequence shown here is derived from an EMBL/GenBank/DDBJ whole genome shotgun (WGS) entry which is preliminary data.</text>
</comment>
<dbReference type="InterPro" id="IPR038247">
    <property type="entry name" value="Jag_N_dom_sf"/>
</dbReference>
<evidence type="ECO:0000256" key="6">
    <source>
        <dbReference type="HAMAP-Rule" id="MF_00867"/>
    </source>
</evidence>
<keyword evidence="3 6" id="KW-0133">Cell shape</keyword>